<evidence type="ECO:0000256" key="1">
    <source>
        <dbReference type="SAM" id="Phobius"/>
    </source>
</evidence>
<feature type="transmembrane region" description="Helical" evidence="1">
    <location>
        <begin position="192"/>
        <end position="210"/>
    </location>
</feature>
<name>A0A6G1ZLD9_9BACT</name>
<dbReference type="InterPro" id="IPR002656">
    <property type="entry name" value="Acyl_transf_3_dom"/>
</dbReference>
<keyword evidence="1" id="KW-0812">Transmembrane</keyword>
<dbReference type="InterPro" id="IPR052734">
    <property type="entry name" value="Nod_factor_acetyltransferase"/>
</dbReference>
<feature type="transmembrane region" description="Helical" evidence="1">
    <location>
        <begin position="237"/>
        <end position="257"/>
    </location>
</feature>
<dbReference type="AlphaFoldDB" id="A0A6G1ZLD9"/>
<feature type="transmembrane region" description="Helical" evidence="1">
    <location>
        <begin position="264"/>
        <end position="284"/>
    </location>
</feature>
<evidence type="ECO:0000313" key="3">
    <source>
        <dbReference type="EMBL" id="MRY14635.1"/>
    </source>
</evidence>
<accession>A0A6G1ZLD9</accession>
<keyword evidence="1" id="KW-1133">Transmembrane helix</keyword>
<feature type="transmembrane region" description="Helical" evidence="1">
    <location>
        <begin position="12"/>
        <end position="29"/>
    </location>
</feature>
<feature type="transmembrane region" description="Helical" evidence="1">
    <location>
        <begin position="35"/>
        <end position="57"/>
    </location>
</feature>
<dbReference type="EMBL" id="WKLP01000058">
    <property type="protein sequence ID" value="MRY14635.1"/>
    <property type="molecule type" value="Genomic_DNA"/>
</dbReference>
<organism evidence="3">
    <name type="scientific">Parabacteroides goldsteinii</name>
    <dbReference type="NCBI Taxonomy" id="328812"/>
    <lineage>
        <taxon>Bacteria</taxon>
        <taxon>Pseudomonadati</taxon>
        <taxon>Bacteroidota</taxon>
        <taxon>Bacteroidia</taxon>
        <taxon>Bacteroidales</taxon>
        <taxon>Tannerellaceae</taxon>
        <taxon>Parabacteroides</taxon>
    </lineage>
</organism>
<feature type="transmembrane region" description="Helical" evidence="1">
    <location>
        <begin position="290"/>
        <end position="311"/>
    </location>
</feature>
<comment type="caution">
    <text evidence="3">The sequence shown here is derived from an EMBL/GenBank/DDBJ whole genome shotgun (WGS) entry which is preliminary data.</text>
</comment>
<feature type="transmembrane region" description="Helical" evidence="1">
    <location>
        <begin position="106"/>
        <end position="128"/>
    </location>
</feature>
<protein>
    <submittedName>
        <fullName evidence="3">Acyltransferase family protein</fullName>
    </submittedName>
</protein>
<keyword evidence="3" id="KW-0012">Acyltransferase</keyword>
<keyword evidence="3" id="KW-0808">Transferase</keyword>
<dbReference type="PANTHER" id="PTHR37312">
    <property type="entry name" value="MEMBRANE-BOUND ACYLTRANSFERASE YKRP-RELATED"/>
    <property type="match status" value="1"/>
</dbReference>
<reference evidence="3" key="1">
    <citation type="journal article" date="2019" name="Nat. Med.">
        <title>A library of human gut bacterial isolates paired with longitudinal multiomics data enables mechanistic microbiome research.</title>
        <authorList>
            <person name="Poyet M."/>
            <person name="Groussin M."/>
            <person name="Gibbons S.M."/>
            <person name="Avila-Pacheco J."/>
            <person name="Jiang X."/>
            <person name="Kearney S.M."/>
            <person name="Perrotta A.R."/>
            <person name="Berdy B."/>
            <person name="Zhao S."/>
            <person name="Lieberman T.D."/>
            <person name="Swanson P.K."/>
            <person name="Smith M."/>
            <person name="Roesemann S."/>
            <person name="Alexander J.E."/>
            <person name="Rich S.A."/>
            <person name="Livny J."/>
            <person name="Vlamakis H."/>
            <person name="Clish C."/>
            <person name="Bullock K."/>
            <person name="Deik A."/>
            <person name="Scott J."/>
            <person name="Pierce K.A."/>
            <person name="Xavier R.J."/>
            <person name="Alm E.J."/>
        </authorList>
    </citation>
    <scope>NUCLEOTIDE SEQUENCE</scope>
    <source>
        <strain evidence="3">BIOML-A4</strain>
    </source>
</reference>
<feature type="transmembrane region" description="Helical" evidence="1">
    <location>
        <begin position="69"/>
        <end position="86"/>
    </location>
</feature>
<proteinExistence type="predicted"/>
<keyword evidence="1" id="KW-0472">Membrane</keyword>
<sequence>MKEIAWINTGRAICMICVFILHTESRFGIDTFAYSYFFMPFFLTFFFFISGYLMLYNETIDYSKKLKSIVGKMLWPYFVFTTIIWIPKMLKHDQEISVEEYLVDVFGGTASWFIAALIVAELLILAIVKIFHKTFSFYYIFIAGGIFVLAQYLIQWNPNPFPWYYQLGLANLIFLFLGATYKRLEKWLEPRLSVCSFLLLSVVYFSILLLDLNMNGVEYISETIQWRMILLDFFENILGILWILNLCLLLPSIPILSYIGKNSIVFYFLSGAVPSVVGLVFNKIYPCHSYGMMLFVTLVSLLVVFPITYLLKNYFPLVINLFYKK</sequence>
<dbReference type="PANTHER" id="PTHR37312:SF1">
    <property type="entry name" value="MEMBRANE-BOUND ACYLTRANSFERASE YKRP-RELATED"/>
    <property type="match status" value="1"/>
</dbReference>
<feature type="transmembrane region" description="Helical" evidence="1">
    <location>
        <begin position="135"/>
        <end position="155"/>
    </location>
</feature>
<dbReference type="RefSeq" id="WP_154278453.1">
    <property type="nucleotide sequence ID" value="NZ_JBKVAD010000010.1"/>
</dbReference>
<gene>
    <name evidence="3" type="ORF">GKE01_24710</name>
</gene>
<dbReference type="GO" id="GO:0016747">
    <property type="term" value="F:acyltransferase activity, transferring groups other than amino-acyl groups"/>
    <property type="evidence" value="ECO:0007669"/>
    <property type="project" value="InterPro"/>
</dbReference>
<dbReference type="Pfam" id="PF01757">
    <property type="entry name" value="Acyl_transf_3"/>
    <property type="match status" value="1"/>
</dbReference>
<feature type="domain" description="Acyltransferase 3" evidence="2">
    <location>
        <begin position="4"/>
        <end position="303"/>
    </location>
</feature>
<feature type="transmembrane region" description="Helical" evidence="1">
    <location>
        <begin position="161"/>
        <end position="180"/>
    </location>
</feature>
<evidence type="ECO:0000259" key="2">
    <source>
        <dbReference type="Pfam" id="PF01757"/>
    </source>
</evidence>